<evidence type="ECO:0000313" key="6">
    <source>
        <dbReference type="EMBL" id="RGR55617.1"/>
    </source>
</evidence>
<dbReference type="EMBL" id="QRUJ01000004">
    <property type="protein sequence ID" value="RGR55617.1"/>
    <property type="molecule type" value="Genomic_DNA"/>
</dbReference>
<comment type="function">
    <text evidence="2">May play the central regulatory role in sporulation. It may be an element of the effector pathway responsible for the activation of sporulation genes in response to nutritional stress. Spo0A may act in concert with spo0H (a sigma factor) to control the expression of some genes that are critical to the sporulation process.</text>
</comment>
<gene>
    <name evidence="7" type="ORF">DW028_09005</name>
    <name evidence="6" type="ORF">DWY38_05730</name>
</gene>
<dbReference type="PROSITE" id="PS50110">
    <property type="entry name" value="RESPONSE_REGULATORY"/>
    <property type="match status" value="1"/>
</dbReference>
<dbReference type="InterPro" id="IPR001789">
    <property type="entry name" value="Sig_transdc_resp-reg_receiver"/>
</dbReference>
<organism evidence="6 8">
    <name type="scientific">Agathobacter rectalis</name>
    <dbReference type="NCBI Taxonomy" id="39491"/>
    <lineage>
        <taxon>Bacteria</taxon>
        <taxon>Bacillati</taxon>
        <taxon>Bacillota</taxon>
        <taxon>Clostridia</taxon>
        <taxon>Lachnospirales</taxon>
        <taxon>Lachnospiraceae</taxon>
        <taxon>Agathobacter</taxon>
    </lineage>
</organism>
<dbReference type="Proteomes" id="UP000266066">
    <property type="component" value="Unassembled WGS sequence"/>
</dbReference>
<evidence type="ECO:0000313" key="8">
    <source>
        <dbReference type="Proteomes" id="UP000266066"/>
    </source>
</evidence>
<evidence type="ECO:0000256" key="3">
    <source>
        <dbReference type="PROSITE-ProRule" id="PRU00169"/>
    </source>
</evidence>
<proteinExistence type="predicted"/>
<dbReference type="Gene3D" id="3.40.50.2300">
    <property type="match status" value="1"/>
</dbReference>
<dbReference type="GO" id="GO:0000156">
    <property type="term" value="F:phosphorelay response regulator activity"/>
    <property type="evidence" value="ECO:0007669"/>
    <property type="project" value="InterPro"/>
</dbReference>
<dbReference type="PANTHER" id="PTHR37299:SF1">
    <property type="entry name" value="STAGE 0 SPORULATION PROTEIN A HOMOLOG"/>
    <property type="match status" value="1"/>
</dbReference>
<dbReference type="EMBL" id="QRON01000005">
    <property type="protein sequence ID" value="RHL28182.1"/>
    <property type="molecule type" value="Genomic_DNA"/>
</dbReference>
<dbReference type="Pfam" id="PF00072">
    <property type="entry name" value="Response_reg"/>
    <property type="match status" value="1"/>
</dbReference>
<dbReference type="Proteomes" id="UP000283297">
    <property type="component" value="Unassembled WGS sequence"/>
</dbReference>
<evidence type="ECO:0000259" key="4">
    <source>
        <dbReference type="PROSITE" id="PS50110"/>
    </source>
</evidence>
<evidence type="ECO:0000313" key="9">
    <source>
        <dbReference type="Proteomes" id="UP000283297"/>
    </source>
</evidence>
<dbReference type="AlphaFoldDB" id="A0A395V4H1"/>
<dbReference type="InterPro" id="IPR007492">
    <property type="entry name" value="LytTR_DNA-bd_dom"/>
</dbReference>
<dbReference type="RefSeq" id="WP_118370182.1">
    <property type="nucleotide sequence ID" value="NZ_JAQDCR010000011.1"/>
</dbReference>
<dbReference type="Gene3D" id="2.40.50.1020">
    <property type="entry name" value="LytTr DNA-binding domain"/>
    <property type="match status" value="1"/>
</dbReference>
<evidence type="ECO:0000259" key="5">
    <source>
        <dbReference type="PROSITE" id="PS50930"/>
    </source>
</evidence>
<accession>A0A395V4H1</accession>
<dbReference type="Pfam" id="PF04397">
    <property type="entry name" value="LytTR"/>
    <property type="match status" value="1"/>
</dbReference>
<dbReference type="GO" id="GO:0003677">
    <property type="term" value="F:DNA binding"/>
    <property type="evidence" value="ECO:0007669"/>
    <property type="project" value="UniProtKB-KW"/>
</dbReference>
<evidence type="ECO:0000256" key="1">
    <source>
        <dbReference type="ARBA" id="ARBA00018672"/>
    </source>
</evidence>
<dbReference type="SMART" id="SM00850">
    <property type="entry name" value="LytTR"/>
    <property type="match status" value="1"/>
</dbReference>
<dbReference type="InterPro" id="IPR011006">
    <property type="entry name" value="CheY-like_superfamily"/>
</dbReference>
<sequence length="252" mass="29659">MSNLCVEGDEHMFRIAICDDERQFRKRIHDILIEYMNENDILYEIDEFESGKDFISLGINLAKYDIVFLDVNMDELDGMETAQKIRKVSNDVFIVFVTAFITCAPQGYSVGAIRYILKNNVNFPELIFECMDAISLNMNYVAPKKKFNFNEGTKIVALERLLYIESRLHKLEFYIMEDKLKKYSIYGKLDELEKELQGNDFIRIHQSYLVNMKHIEKVSRYEALLNNGIKLEIPKARYKFVEETFVSYKGEI</sequence>
<keyword evidence="6" id="KW-0238">DNA-binding</keyword>
<feature type="domain" description="Response regulatory" evidence="4">
    <location>
        <begin position="14"/>
        <end position="133"/>
    </location>
</feature>
<dbReference type="SUPFAM" id="SSF52172">
    <property type="entry name" value="CheY-like"/>
    <property type="match status" value="1"/>
</dbReference>
<comment type="caution">
    <text evidence="6">The sequence shown here is derived from an EMBL/GenBank/DDBJ whole genome shotgun (WGS) entry which is preliminary data.</text>
</comment>
<dbReference type="SMART" id="SM00448">
    <property type="entry name" value="REC"/>
    <property type="match status" value="1"/>
</dbReference>
<dbReference type="InterPro" id="IPR046947">
    <property type="entry name" value="LytR-like"/>
</dbReference>
<evidence type="ECO:0000256" key="2">
    <source>
        <dbReference type="ARBA" id="ARBA00024867"/>
    </source>
</evidence>
<keyword evidence="3" id="KW-0597">Phosphoprotein</keyword>
<evidence type="ECO:0000313" key="7">
    <source>
        <dbReference type="EMBL" id="RHL28182.1"/>
    </source>
</evidence>
<feature type="domain" description="HTH LytTR-type" evidence="5">
    <location>
        <begin position="147"/>
        <end position="247"/>
    </location>
</feature>
<protein>
    <recommendedName>
        <fullName evidence="1">Stage 0 sporulation protein A homolog</fullName>
    </recommendedName>
</protein>
<dbReference type="PROSITE" id="PS50930">
    <property type="entry name" value="HTH_LYTTR"/>
    <property type="match status" value="1"/>
</dbReference>
<name>A0A395V4H1_9FIRM</name>
<reference evidence="8 9" key="1">
    <citation type="submission" date="2018-08" db="EMBL/GenBank/DDBJ databases">
        <title>A genome reference for cultivated species of the human gut microbiota.</title>
        <authorList>
            <person name="Zou Y."/>
            <person name="Xue W."/>
            <person name="Luo G."/>
        </authorList>
    </citation>
    <scope>NUCLEOTIDE SEQUENCE [LARGE SCALE GENOMIC DNA]</scope>
    <source>
        <strain evidence="6 8">AF25-15</strain>
        <strain evidence="7 9">AF38-24</strain>
    </source>
</reference>
<dbReference type="PANTHER" id="PTHR37299">
    <property type="entry name" value="TRANSCRIPTIONAL REGULATOR-RELATED"/>
    <property type="match status" value="1"/>
</dbReference>
<feature type="modified residue" description="4-aspartylphosphate" evidence="3">
    <location>
        <position position="70"/>
    </location>
</feature>